<dbReference type="InterPro" id="IPR027417">
    <property type="entry name" value="P-loop_NTPase"/>
</dbReference>
<feature type="transmembrane region" description="Helical" evidence="2">
    <location>
        <begin position="183"/>
        <end position="202"/>
    </location>
</feature>
<keyword evidence="2" id="KW-1133">Transmembrane helix</keyword>
<dbReference type="RefSeq" id="WP_182498539.1">
    <property type="nucleotide sequence ID" value="NZ_BMKM01000003.1"/>
</dbReference>
<evidence type="ECO:0000256" key="1">
    <source>
        <dbReference type="SAM" id="MobiDB-lite"/>
    </source>
</evidence>
<keyword evidence="2" id="KW-0472">Membrane</keyword>
<feature type="domain" description="YobI-like P-loop NTPase" evidence="3">
    <location>
        <begin position="251"/>
        <end position="512"/>
    </location>
</feature>
<dbReference type="EMBL" id="BMKM01000003">
    <property type="protein sequence ID" value="GGE20407.1"/>
    <property type="molecule type" value="Genomic_DNA"/>
</dbReference>
<comment type="caution">
    <text evidence="4">The sequence shown here is derived from an EMBL/GenBank/DDBJ whole genome shotgun (WGS) entry which is preliminary data.</text>
</comment>
<organism evidence="4 5">
    <name type="scientific">Sphingobacterium cellulitidis</name>
    <dbReference type="NCBI Taxonomy" id="1768011"/>
    <lineage>
        <taxon>Bacteria</taxon>
        <taxon>Pseudomonadati</taxon>
        <taxon>Bacteroidota</taxon>
        <taxon>Sphingobacteriia</taxon>
        <taxon>Sphingobacteriales</taxon>
        <taxon>Sphingobacteriaceae</taxon>
        <taxon>Sphingobacterium</taxon>
    </lineage>
</organism>
<dbReference type="Proteomes" id="UP000614460">
    <property type="component" value="Unassembled WGS sequence"/>
</dbReference>
<dbReference type="SUPFAM" id="SSF52540">
    <property type="entry name" value="P-loop containing nucleoside triphosphate hydrolases"/>
    <property type="match status" value="1"/>
</dbReference>
<dbReference type="Pfam" id="PF20693">
    <property type="entry name" value="YobI-ATPase"/>
    <property type="match status" value="2"/>
</dbReference>
<dbReference type="InterPro" id="IPR048428">
    <property type="entry name" value="YobI-NTPase"/>
</dbReference>
<feature type="transmembrane region" description="Helical" evidence="2">
    <location>
        <begin position="222"/>
        <end position="242"/>
    </location>
</feature>
<evidence type="ECO:0000313" key="5">
    <source>
        <dbReference type="Proteomes" id="UP000614460"/>
    </source>
</evidence>
<protein>
    <submittedName>
        <fullName evidence="4">Membrane protein YobI</fullName>
    </submittedName>
</protein>
<feature type="domain" description="YobI-like P-loop NTPase" evidence="3">
    <location>
        <begin position="51"/>
        <end position="244"/>
    </location>
</feature>
<keyword evidence="2" id="KW-0812">Transmembrane</keyword>
<evidence type="ECO:0000313" key="4">
    <source>
        <dbReference type="EMBL" id="GGE20407.1"/>
    </source>
</evidence>
<evidence type="ECO:0000256" key="2">
    <source>
        <dbReference type="SAM" id="Phobius"/>
    </source>
</evidence>
<reference evidence="4" key="2">
    <citation type="submission" date="2020-09" db="EMBL/GenBank/DDBJ databases">
        <authorList>
            <person name="Sun Q."/>
            <person name="Zhou Y."/>
        </authorList>
    </citation>
    <scope>NUCLEOTIDE SEQUENCE</scope>
    <source>
        <strain evidence="4">CGMCC 1.15966</strain>
    </source>
</reference>
<gene>
    <name evidence="4" type="primary">yobI</name>
    <name evidence="4" type="ORF">GCM10011516_17540</name>
</gene>
<name>A0A8H9G1G9_9SPHI</name>
<feature type="transmembrane region" description="Helical" evidence="2">
    <location>
        <begin position="291"/>
        <end position="314"/>
    </location>
</feature>
<accession>A0A8H9G1G9</accession>
<reference evidence="4" key="1">
    <citation type="journal article" date="2014" name="Int. J. Syst. Evol. Microbiol.">
        <title>Complete genome sequence of Corynebacterium casei LMG S-19264T (=DSM 44701T), isolated from a smear-ripened cheese.</title>
        <authorList>
            <consortium name="US DOE Joint Genome Institute (JGI-PGF)"/>
            <person name="Walter F."/>
            <person name="Albersmeier A."/>
            <person name="Kalinowski J."/>
            <person name="Ruckert C."/>
        </authorList>
    </citation>
    <scope>NUCLEOTIDE SEQUENCE</scope>
    <source>
        <strain evidence="4">CGMCC 1.15966</strain>
    </source>
</reference>
<sequence>MYNKITHLLQLVIDKLKSILLYLKSKEVQSQEINSYNSLSPIGDADKDGKYTEALRWALQTRHENDIRNIAITGPYGSGKSSVIKTFQNNYETKDLQFLNISLATFKEEILDNEDDTNEQDGKKTKNSASDSAAKRKNDKNKANSNDLIRLIELSILQQIFYHANDSEIPESRFKKIKRIDSWTIRMRSLATILFILSSIFLCRNNLPETVTTILDRAGAAYFHILCLVYLLALTYLISFYIDRAQKRSFKIRLPIILIGINISLLLYIAYVEIRSWKGTPLFLEEAGLILNIFDSLTLVYVIVFGIFALYTLLQSISRISINKLKFQDAEIEIDSKINKSILNHHLDEIIYFFEVTNYNVVIIEDLDRFQQTEIFTKLREINLLLNNSKKTKHKEIVFIYAVRDEMFTDKERSKFFDFIIPIIPVINSTNSSQQLLKKNTKYDYGWTEDLIDSLSIYIDDMRLLHNICNEFEIYKDKLTEKLDRNKLLAILVYKNLFPNDFSKLNNNEGNLWNKINSKQDFISKEVNRINDDLESYTSKLEHLEELKILEVGELRQLYLLRYIDKFDNFKSFRINNSIKSLNEMCLDENFNYLTANNLNYDSFINQHGFNNRYTLHSNQSINHKFEDIETEVNPNKTYKERLEEINDWHLGKANTLRKKIQELEQNKVKIRRSKIKDILSTNNIPVSTSKDIKQSKLINVLLRNGYIDEDYHDFMSIFYEGSLTKSDNDFLISVKSQESSEFSYQLSKIDALVKKIHPLDFEQAYILNNDLITFLLNSPTIHKTQLENVFKKLKDGSEISIRFIINYIDDGEELEKFINKICQAWGGFWKHIENASNIPNDKKEAYFRHILSYADLADMQVLSKNSQMELRIEKDKYFLSIIPNTEKLKEILETLDVDFHDLDFDNSPDELLTYVYENWNYKITPSNISGFIKKYGKFDQQIFDTSNYEAIMTSQCSGLIDYINNNLDEYVENVYLKIESNIVEKEEYLIELLNNEQLSIKLKNRIVSRMTTVIQILHKVKDTALYRTLLTENKMASKWNNILHAYTNLKIDGTESEEENNLPKEIVDFISIIENSEKLSKTKTPTEGDLSSNYKELWKTIIYTQEVEDEYYSLVTKSCPWWYKDLYYENLSESKTKILIDNSCVQPVEESYKAIKQAHEGLNIYLFERRKNDFLKLLEKLQFDSLDLESILKSTLLTSNEKFKVLGVCETDVINTSSNLRLITSLLIANESLKIKDDVLDSIMLDSDINPEERLKLFIKNQNRYNNEFIEKFVDRLDAKRAKINDKTIIAKIPKTETNKAFLAVLKSKGYISSFSEAKLSNDYRVNHKRK</sequence>
<evidence type="ECO:0000259" key="3">
    <source>
        <dbReference type="Pfam" id="PF20693"/>
    </source>
</evidence>
<proteinExistence type="predicted"/>
<feature type="transmembrane region" description="Helical" evidence="2">
    <location>
        <begin position="254"/>
        <end position="271"/>
    </location>
</feature>
<keyword evidence="5" id="KW-1185">Reference proteome</keyword>
<feature type="region of interest" description="Disordered" evidence="1">
    <location>
        <begin position="114"/>
        <end position="141"/>
    </location>
</feature>